<evidence type="ECO:0000313" key="2">
    <source>
        <dbReference type="EMBL" id="VAX31676.1"/>
    </source>
</evidence>
<sequence length="120" mass="13147">MTFQEHMDDVVKRVDGLAGAAIADSDGIIVEEYTNDTAVDLSMLVAEYGTLWSVAKQAGLACELGTASEFTIFTDKSILVLRMIKTGYFIVFVIHSEKSFGKARFYARIVAEDLVESLGL</sequence>
<evidence type="ECO:0000259" key="1">
    <source>
        <dbReference type="Pfam" id="PF03259"/>
    </source>
</evidence>
<dbReference type="SUPFAM" id="SSF103196">
    <property type="entry name" value="Roadblock/LC7 domain"/>
    <property type="match status" value="1"/>
</dbReference>
<accession>A0A3B1CMB5</accession>
<dbReference type="EMBL" id="UOGF01000077">
    <property type="protein sequence ID" value="VAX31676.1"/>
    <property type="molecule type" value="Genomic_DNA"/>
</dbReference>
<dbReference type="Gene3D" id="3.30.450.30">
    <property type="entry name" value="Dynein light chain 2a, cytoplasmic"/>
    <property type="match status" value="1"/>
</dbReference>
<dbReference type="Pfam" id="PF03259">
    <property type="entry name" value="Robl_LC7"/>
    <property type="match status" value="1"/>
</dbReference>
<gene>
    <name evidence="2" type="ORF">MNBD_NITROSPIRAE01-1999</name>
</gene>
<proteinExistence type="predicted"/>
<feature type="domain" description="Roadblock/LAMTOR2" evidence="1">
    <location>
        <begin position="5"/>
        <end position="90"/>
    </location>
</feature>
<reference evidence="2" key="1">
    <citation type="submission" date="2018-06" db="EMBL/GenBank/DDBJ databases">
        <authorList>
            <person name="Zhirakovskaya E."/>
        </authorList>
    </citation>
    <scope>NUCLEOTIDE SEQUENCE</scope>
</reference>
<organism evidence="2">
    <name type="scientific">hydrothermal vent metagenome</name>
    <dbReference type="NCBI Taxonomy" id="652676"/>
    <lineage>
        <taxon>unclassified sequences</taxon>
        <taxon>metagenomes</taxon>
        <taxon>ecological metagenomes</taxon>
    </lineage>
</organism>
<dbReference type="AlphaFoldDB" id="A0A3B1CMB5"/>
<dbReference type="InterPro" id="IPR004942">
    <property type="entry name" value="Roadblock/LAMTOR2_dom"/>
</dbReference>
<protein>
    <recommendedName>
        <fullName evidence="1">Roadblock/LAMTOR2 domain-containing protein</fullName>
    </recommendedName>
</protein>
<name>A0A3B1CMB5_9ZZZZ</name>